<evidence type="ECO:0000313" key="12">
    <source>
        <dbReference type="Proteomes" id="UP000017640"/>
    </source>
</evidence>
<keyword evidence="12" id="KW-1185">Reference proteome</keyword>
<dbReference type="Proteomes" id="UP000017640">
    <property type="component" value="Chromosome"/>
</dbReference>
<keyword evidence="4 10" id="KW-0997">Cell inner membrane</keyword>
<comment type="similarity">
    <text evidence="2 10">Belongs to the ExbD/TolR family.</text>
</comment>
<dbReference type="PANTHER" id="PTHR30558">
    <property type="entry name" value="EXBD MEMBRANE COMPONENT OF PMF-DRIVEN MACROMOLECULE IMPORT SYSTEM"/>
    <property type="match status" value="1"/>
</dbReference>
<evidence type="ECO:0000256" key="3">
    <source>
        <dbReference type="ARBA" id="ARBA00022475"/>
    </source>
</evidence>
<reference evidence="11 12" key="1">
    <citation type="journal article" date="2013" name="BMC Genomics">
        <title>Genomes of "Spiribacter", a streamlined, successful halophilic bacterium.</title>
        <authorList>
            <person name="Lopez-Perez M."/>
            <person name="Ghai R."/>
            <person name="Leon M.J."/>
            <person name="Rodriguez-Olmos A."/>
            <person name="Copa-Patino J.L."/>
            <person name="Soliveri J."/>
            <person name="Sanchez-Porro C."/>
            <person name="Ventosa A."/>
            <person name="Rodriguez-Valera F."/>
        </authorList>
    </citation>
    <scope>NUCLEOTIDE SEQUENCE [LARGE SCALE GENOMIC DNA]</scope>
    <source>
        <strain evidence="11 12">UAH-SP71</strain>
    </source>
</reference>
<keyword evidence="8 10" id="KW-0472">Membrane</keyword>
<gene>
    <name evidence="10" type="primary">tolR</name>
    <name evidence="11" type="ORF">SPICUR_02200</name>
</gene>
<proteinExistence type="inferred from homology"/>
<dbReference type="Pfam" id="PF02472">
    <property type="entry name" value="ExbD"/>
    <property type="match status" value="1"/>
</dbReference>
<keyword evidence="6 10" id="KW-0812">Transmembrane</keyword>
<dbReference type="PATRIC" id="fig|1335757.3.peg.435"/>
<dbReference type="GO" id="GO:0051301">
    <property type="term" value="P:cell division"/>
    <property type="evidence" value="ECO:0007669"/>
    <property type="project" value="UniProtKB-UniRule"/>
</dbReference>
<evidence type="ECO:0000256" key="2">
    <source>
        <dbReference type="ARBA" id="ARBA00005811"/>
    </source>
</evidence>
<accession>U5T1M8</accession>
<dbReference type="InterPro" id="IPR003400">
    <property type="entry name" value="ExbD"/>
</dbReference>
<dbReference type="GO" id="GO:0015031">
    <property type="term" value="P:protein transport"/>
    <property type="evidence" value="ECO:0007669"/>
    <property type="project" value="InterPro"/>
</dbReference>
<evidence type="ECO:0000313" key="11">
    <source>
        <dbReference type="EMBL" id="AGY91454.1"/>
    </source>
</evidence>
<comment type="function">
    <text evidence="10">Part of the Tol-Pal system, which plays a role in outer membrane invagination during cell division and is important for maintaining outer membrane integrity.</text>
</comment>
<keyword evidence="7 10" id="KW-1133">Transmembrane helix</keyword>
<dbReference type="PANTHER" id="PTHR30558:SF7">
    <property type="entry name" value="TOL-PAL SYSTEM PROTEIN TOLR"/>
    <property type="match status" value="1"/>
</dbReference>
<dbReference type="KEGG" id="spiu:SPICUR_02200"/>
<evidence type="ECO:0000256" key="5">
    <source>
        <dbReference type="ARBA" id="ARBA00022618"/>
    </source>
</evidence>
<organism evidence="11 12">
    <name type="scientific">Spiribacter curvatus</name>
    <dbReference type="NCBI Taxonomy" id="1335757"/>
    <lineage>
        <taxon>Bacteria</taxon>
        <taxon>Pseudomonadati</taxon>
        <taxon>Pseudomonadota</taxon>
        <taxon>Gammaproteobacteria</taxon>
        <taxon>Chromatiales</taxon>
        <taxon>Ectothiorhodospiraceae</taxon>
        <taxon>Spiribacter</taxon>
    </lineage>
</organism>
<protein>
    <recommendedName>
        <fullName evidence="10">Tol-Pal system protein TolR</fullName>
    </recommendedName>
</protein>
<evidence type="ECO:0000256" key="9">
    <source>
        <dbReference type="ARBA" id="ARBA00023306"/>
    </source>
</evidence>
<dbReference type="STRING" id="1335757.SPICUR_02200"/>
<keyword evidence="3 10" id="KW-1003">Cell membrane</keyword>
<comment type="subunit">
    <text evidence="10">The Tol-Pal system is composed of five core proteins: the inner membrane proteins TolA, TolQ and TolR, the periplasmic protein TolB and the outer membrane protein Pal. They form a network linking the inner and outer membranes and the peptidoglycan layer.</text>
</comment>
<feature type="transmembrane region" description="Helical" evidence="10">
    <location>
        <begin position="6"/>
        <end position="28"/>
    </location>
</feature>
<dbReference type="OrthoDB" id="9798629at2"/>
<dbReference type="eggNOG" id="COG0848">
    <property type="taxonomic scope" value="Bacteria"/>
</dbReference>
<dbReference type="NCBIfam" id="TIGR02801">
    <property type="entry name" value="tolR"/>
    <property type="match status" value="1"/>
</dbReference>
<dbReference type="AlphaFoldDB" id="U5T1M8"/>
<dbReference type="RefSeq" id="WP_023365603.1">
    <property type="nucleotide sequence ID" value="NC_022664.1"/>
</dbReference>
<comment type="subcellular location">
    <subcellularLocation>
        <location evidence="10">Cell inner membrane</location>
        <topology evidence="10">Single-pass membrane protein</topology>
    </subcellularLocation>
    <subcellularLocation>
        <location evidence="1">Cell membrane</location>
        <topology evidence="1">Single-pass membrane protein</topology>
    </subcellularLocation>
</comment>
<evidence type="ECO:0000256" key="7">
    <source>
        <dbReference type="ARBA" id="ARBA00022989"/>
    </source>
</evidence>
<sequence>MAEINVVPYIDVMLVLLVIFMVTAPLLYQGVEIDLPQSSAEPLPPQDQEPVIVEVDEAGRYYLSIGEQADDEPVSAREVVLNITAVMRARPETPVYVRGDGDVAYSRVIDVMSALQRAGVPQVGLMTQPSGDGSTRSG</sequence>
<dbReference type="GO" id="GO:0022857">
    <property type="term" value="F:transmembrane transporter activity"/>
    <property type="evidence" value="ECO:0007669"/>
    <property type="project" value="InterPro"/>
</dbReference>
<dbReference type="InterPro" id="IPR014168">
    <property type="entry name" value="Tol-Pal_TolR"/>
</dbReference>
<evidence type="ECO:0000256" key="4">
    <source>
        <dbReference type="ARBA" id="ARBA00022519"/>
    </source>
</evidence>
<keyword evidence="9 10" id="KW-0131">Cell cycle</keyword>
<name>U5T1M8_9GAMM</name>
<dbReference type="HOGENOM" id="CLU_085305_1_3_6"/>
<dbReference type="EMBL" id="CP005990">
    <property type="protein sequence ID" value="AGY91454.1"/>
    <property type="molecule type" value="Genomic_DNA"/>
</dbReference>
<dbReference type="GO" id="GO:0005886">
    <property type="term" value="C:plasma membrane"/>
    <property type="evidence" value="ECO:0007669"/>
    <property type="project" value="UniProtKB-SubCell"/>
</dbReference>
<dbReference type="HAMAP" id="MF_02203">
    <property type="entry name" value="TolR"/>
    <property type="match status" value="1"/>
</dbReference>
<dbReference type="Gene3D" id="3.30.420.270">
    <property type="match status" value="1"/>
</dbReference>
<evidence type="ECO:0000256" key="10">
    <source>
        <dbReference type="HAMAP-Rule" id="MF_02203"/>
    </source>
</evidence>
<keyword evidence="5 10" id="KW-0132">Cell division</keyword>
<evidence type="ECO:0000256" key="1">
    <source>
        <dbReference type="ARBA" id="ARBA00004162"/>
    </source>
</evidence>
<evidence type="ECO:0000256" key="6">
    <source>
        <dbReference type="ARBA" id="ARBA00022692"/>
    </source>
</evidence>
<evidence type="ECO:0000256" key="8">
    <source>
        <dbReference type="ARBA" id="ARBA00023136"/>
    </source>
</evidence>